<keyword evidence="6" id="KW-1133">Transmembrane helix</keyword>
<sequence>QISNSSSSTQFLLLAFTDLPQLQLLHLEFFLGISLAALLGNGLIIPAGVCDQYLHTPRDFFLFYLSLFHQDSICTTVLKAMANSLSDTTASSCGEWGVQDIFFCLFLGTESSLLPNISYNCSVLICISLWSLQDPPGQQSCAPMAA</sequence>
<keyword evidence="3" id="KW-0716">Sensory transduction</keyword>
<evidence type="ECO:0000256" key="6">
    <source>
        <dbReference type="SAM" id="Phobius"/>
    </source>
</evidence>
<dbReference type="EMBL" id="VXBN01019202">
    <property type="protein sequence ID" value="NWR13091.1"/>
    <property type="molecule type" value="Genomic_DNA"/>
</dbReference>
<proteinExistence type="predicted"/>
<evidence type="ECO:0000256" key="2">
    <source>
        <dbReference type="ARBA" id="ARBA00022475"/>
    </source>
</evidence>
<dbReference type="SUPFAM" id="SSF81321">
    <property type="entry name" value="Family A G protein-coupled receptor-like"/>
    <property type="match status" value="1"/>
</dbReference>
<keyword evidence="8" id="KW-1185">Reference proteome</keyword>
<dbReference type="Gene3D" id="1.20.1070.10">
    <property type="entry name" value="Rhodopsin 7-helix transmembrane proteins"/>
    <property type="match status" value="1"/>
</dbReference>
<feature type="transmembrane region" description="Helical" evidence="6">
    <location>
        <begin position="29"/>
        <end position="50"/>
    </location>
</feature>
<comment type="subcellular location">
    <subcellularLocation>
        <location evidence="1">Cell membrane</location>
        <topology evidence="1">Multi-pass membrane protein</topology>
    </subcellularLocation>
</comment>
<dbReference type="PANTHER" id="PTHR26452">
    <property type="entry name" value="OLFACTORY RECEPTOR"/>
    <property type="match status" value="1"/>
</dbReference>
<evidence type="ECO:0000256" key="1">
    <source>
        <dbReference type="ARBA" id="ARBA00004651"/>
    </source>
</evidence>
<dbReference type="GO" id="GO:0005886">
    <property type="term" value="C:plasma membrane"/>
    <property type="evidence" value="ECO:0007669"/>
    <property type="project" value="UniProtKB-SubCell"/>
</dbReference>
<dbReference type="Proteomes" id="UP000580691">
    <property type="component" value="Unassembled WGS sequence"/>
</dbReference>
<keyword evidence="4" id="KW-0807">Transducer</keyword>
<keyword evidence="6" id="KW-0472">Membrane</keyword>
<organism evidence="7 8">
    <name type="scientific">Sinosuthora webbiana</name>
    <dbReference type="NCBI Taxonomy" id="337173"/>
    <lineage>
        <taxon>Eukaryota</taxon>
        <taxon>Metazoa</taxon>
        <taxon>Chordata</taxon>
        <taxon>Craniata</taxon>
        <taxon>Vertebrata</taxon>
        <taxon>Euteleostomi</taxon>
        <taxon>Archelosauria</taxon>
        <taxon>Archosauria</taxon>
        <taxon>Dinosauria</taxon>
        <taxon>Saurischia</taxon>
        <taxon>Theropoda</taxon>
        <taxon>Coelurosauria</taxon>
        <taxon>Aves</taxon>
        <taxon>Neognathae</taxon>
        <taxon>Neoaves</taxon>
        <taxon>Telluraves</taxon>
        <taxon>Australaves</taxon>
        <taxon>Passeriformes</taxon>
        <taxon>Sylvioidea</taxon>
        <taxon>Sylviidae</taxon>
        <taxon>Sinosuthora</taxon>
    </lineage>
</organism>
<feature type="non-terminal residue" evidence="7">
    <location>
        <position position="1"/>
    </location>
</feature>
<feature type="non-terminal residue" evidence="7">
    <location>
        <position position="146"/>
    </location>
</feature>
<keyword evidence="4" id="KW-0297">G-protein coupled receptor</keyword>
<evidence type="ECO:0000256" key="4">
    <source>
        <dbReference type="ARBA" id="ARBA00023040"/>
    </source>
</evidence>
<keyword evidence="6" id="KW-0812">Transmembrane</keyword>
<evidence type="ECO:0000313" key="7">
    <source>
        <dbReference type="EMBL" id="NWR13091.1"/>
    </source>
</evidence>
<accession>A0A7K4USQ5</accession>
<evidence type="ECO:0000313" key="8">
    <source>
        <dbReference type="Proteomes" id="UP000580691"/>
    </source>
</evidence>
<evidence type="ECO:0000256" key="3">
    <source>
        <dbReference type="ARBA" id="ARBA00022725"/>
    </source>
</evidence>
<dbReference type="InterPro" id="IPR050516">
    <property type="entry name" value="Olfactory_GPCR"/>
</dbReference>
<keyword evidence="5" id="KW-0675">Receptor</keyword>
<keyword evidence="2" id="KW-1003">Cell membrane</keyword>
<name>A0A7K4USQ5_9SYLV</name>
<dbReference type="GO" id="GO:0004930">
    <property type="term" value="F:G protein-coupled receptor activity"/>
    <property type="evidence" value="ECO:0007669"/>
    <property type="project" value="UniProtKB-KW"/>
</dbReference>
<comment type="caution">
    <text evidence="7">The sequence shown here is derived from an EMBL/GenBank/DDBJ whole genome shotgun (WGS) entry which is preliminary data.</text>
</comment>
<dbReference type="AlphaFoldDB" id="A0A7K4USQ5"/>
<protein>
    <submittedName>
        <fullName evidence="7">O14I1 protein</fullName>
    </submittedName>
</protein>
<dbReference type="GO" id="GO:0007608">
    <property type="term" value="P:sensory perception of smell"/>
    <property type="evidence" value="ECO:0007669"/>
    <property type="project" value="UniProtKB-KW"/>
</dbReference>
<gene>
    <name evidence="7" type="primary">Or14i1_3</name>
    <name evidence="7" type="ORF">SINWEB_R13527</name>
</gene>
<reference evidence="7 8" key="1">
    <citation type="submission" date="2019-09" db="EMBL/GenBank/DDBJ databases">
        <title>Bird 10,000 Genomes (B10K) Project - Family phase.</title>
        <authorList>
            <person name="Zhang G."/>
        </authorList>
    </citation>
    <scope>NUCLEOTIDE SEQUENCE [LARGE SCALE GENOMIC DNA]</scope>
    <source>
        <strain evidence="7">B10K-DU-002-08</strain>
        <tissue evidence="7">Muscle</tissue>
    </source>
</reference>
<dbReference type="OrthoDB" id="5967898at2759"/>
<keyword evidence="3" id="KW-0552">Olfaction</keyword>
<evidence type="ECO:0000256" key="5">
    <source>
        <dbReference type="ARBA" id="ARBA00023170"/>
    </source>
</evidence>